<evidence type="ECO:0000313" key="1">
    <source>
        <dbReference type="EMBL" id="MFD1709059.1"/>
    </source>
</evidence>
<keyword evidence="2" id="KW-1185">Reference proteome</keyword>
<dbReference type="EMBL" id="JBHUEJ010000002">
    <property type="protein sequence ID" value="MFD1709059.1"/>
    <property type="molecule type" value="Genomic_DNA"/>
</dbReference>
<dbReference type="Proteomes" id="UP001597304">
    <property type="component" value="Unassembled WGS sequence"/>
</dbReference>
<dbReference type="RefSeq" id="WP_377615022.1">
    <property type="nucleotide sequence ID" value="NZ_JBHUEJ010000002.1"/>
</dbReference>
<sequence length="153" mass="16846">MTTITLESIDAKQTELAEMIAAFKNSGQTIAIPAAAIALRPGERYAGLALDDEGAPTHHLILLPPRPNGRLNWRAAMDWAAAVGGHLPTRREQPLVFAHCKQHLKPEVHWSSEAHEDDASYAWYCHFNYGNQLNLHKSSEAHAVAVRLIPISA</sequence>
<name>A0ABW4KPE4_9BURK</name>
<comment type="caution">
    <text evidence="1">The sequence shown here is derived from an EMBL/GenBank/DDBJ whole genome shotgun (WGS) entry which is preliminary data.</text>
</comment>
<reference evidence="2" key="1">
    <citation type="journal article" date="2019" name="Int. J. Syst. Evol. Microbiol.">
        <title>The Global Catalogue of Microorganisms (GCM) 10K type strain sequencing project: providing services to taxonomists for standard genome sequencing and annotation.</title>
        <authorList>
            <consortium name="The Broad Institute Genomics Platform"/>
            <consortium name="The Broad Institute Genome Sequencing Center for Infectious Disease"/>
            <person name="Wu L."/>
            <person name="Ma J."/>
        </authorList>
    </citation>
    <scope>NUCLEOTIDE SEQUENCE [LARGE SCALE GENOMIC DNA]</scope>
    <source>
        <strain evidence="2">LMG 29247</strain>
    </source>
</reference>
<organism evidence="1 2">
    <name type="scientific">Ottowia flava</name>
    <dbReference type="NCBI Taxonomy" id="2675430"/>
    <lineage>
        <taxon>Bacteria</taxon>
        <taxon>Pseudomonadati</taxon>
        <taxon>Pseudomonadota</taxon>
        <taxon>Betaproteobacteria</taxon>
        <taxon>Burkholderiales</taxon>
        <taxon>Comamonadaceae</taxon>
        <taxon>Ottowia</taxon>
    </lineage>
</organism>
<evidence type="ECO:0000313" key="2">
    <source>
        <dbReference type="Proteomes" id="UP001597304"/>
    </source>
</evidence>
<protein>
    <submittedName>
        <fullName evidence="1">DUF1566 domain-containing protein</fullName>
    </submittedName>
</protein>
<gene>
    <name evidence="1" type="ORF">ACFSF0_00410</name>
</gene>
<accession>A0ABW4KPE4</accession>
<proteinExistence type="predicted"/>